<evidence type="ECO:0000313" key="8">
    <source>
        <dbReference type="Proteomes" id="UP000289734"/>
    </source>
</evidence>
<keyword evidence="8" id="KW-1185">Reference proteome</keyword>
<dbReference type="GO" id="GO:0016020">
    <property type="term" value="C:membrane"/>
    <property type="evidence" value="ECO:0007669"/>
    <property type="project" value="UniProtKB-SubCell"/>
</dbReference>
<dbReference type="Proteomes" id="UP000289734">
    <property type="component" value="Unassembled WGS sequence"/>
</dbReference>
<evidence type="ECO:0000256" key="4">
    <source>
        <dbReference type="ARBA" id="ARBA00023136"/>
    </source>
</evidence>
<feature type="domain" description="RDD" evidence="6">
    <location>
        <begin position="8"/>
        <end position="133"/>
    </location>
</feature>
<keyword evidence="3 5" id="KW-1133">Transmembrane helix</keyword>
<dbReference type="PANTHER" id="PTHR38480:SF1">
    <property type="entry name" value="SLR0254 PROTEIN"/>
    <property type="match status" value="1"/>
</dbReference>
<evidence type="ECO:0000256" key="1">
    <source>
        <dbReference type="ARBA" id="ARBA00004141"/>
    </source>
</evidence>
<protein>
    <submittedName>
        <fullName evidence="7">RDD family protein</fullName>
    </submittedName>
</protein>
<evidence type="ECO:0000256" key="3">
    <source>
        <dbReference type="ARBA" id="ARBA00022989"/>
    </source>
</evidence>
<dbReference type="InterPro" id="IPR010432">
    <property type="entry name" value="RDD"/>
</dbReference>
<name>A0A4Q1KRZ9_9FLAO</name>
<dbReference type="RefSeq" id="WP_129464245.1">
    <property type="nucleotide sequence ID" value="NZ_JACSXZ010000001.1"/>
</dbReference>
<dbReference type="Pfam" id="PF06271">
    <property type="entry name" value="RDD"/>
    <property type="match status" value="1"/>
</dbReference>
<gene>
    <name evidence="7" type="ORF">EQG68_07765</name>
</gene>
<feature type="transmembrane region" description="Helical" evidence="5">
    <location>
        <begin position="51"/>
        <end position="70"/>
    </location>
</feature>
<accession>A0A4Q1KRZ9</accession>
<evidence type="ECO:0000256" key="5">
    <source>
        <dbReference type="SAM" id="Phobius"/>
    </source>
</evidence>
<organism evidence="7 8">
    <name type="scientific">Flavobacterium piscinae</name>
    <dbReference type="NCBI Taxonomy" id="2506424"/>
    <lineage>
        <taxon>Bacteria</taxon>
        <taxon>Pseudomonadati</taxon>
        <taxon>Bacteroidota</taxon>
        <taxon>Flavobacteriia</taxon>
        <taxon>Flavobacteriales</taxon>
        <taxon>Flavobacteriaceae</taxon>
        <taxon>Flavobacterium</taxon>
    </lineage>
</organism>
<dbReference type="OrthoDB" id="200257at2"/>
<evidence type="ECO:0000259" key="6">
    <source>
        <dbReference type="Pfam" id="PF06271"/>
    </source>
</evidence>
<comment type="subcellular location">
    <subcellularLocation>
        <location evidence="1">Membrane</location>
        <topology evidence="1">Multi-pass membrane protein</topology>
    </subcellularLocation>
</comment>
<dbReference type="AlphaFoldDB" id="A0A4Q1KRZ9"/>
<evidence type="ECO:0000313" key="7">
    <source>
        <dbReference type="EMBL" id="RXR32129.1"/>
    </source>
</evidence>
<proteinExistence type="predicted"/>
<keyword evidence="2 5" id="KW-0812">Transmembrane</keyword>
<keyword evidence="4 5" id="KW-0472">Membrane</keyword>
<sequence length="139" mass="15864">MREIQTKPNLFKRFLSALIDYSIVFGFFYTYLMTFGTETSEGYVVTGFPALIPLFFWFFYIVLLEVFYGATIGNSIVGLKPISLINHNGELSFSQSIKRHLLDPIDMFPFGLIGILTISNTEKNQRLGDLWAKTTVINT</sequence>
<dbReference type="PANTHER" id="PTHR38480">
    <property type="entry name" value="SLR0254 PROTEIN"/>
    <property type="match status" value="1"/>
</dbReference>
<evidence type="ECO:0000256" key="2">
    <source>
        <dbReference type="ARBA" id="ARBA00022692"/>
    </source>
</evidence>
<comment type="caution">
    <text evidence="7">The sequence shown here is derived from an EMBL/GenBank/DDBJ whole genome shotgun (WGS) entry which is preliminary data.</text>
</comment>
<feature type="transmembrane region" description="Helical" evidence="5">
    <location>
        <begin position="12"/>
        <end position="31"/>
    </location>
</feature>
<reference evidence="8" key="1">
    <citation type="submission" date="2019-01" db="EMBL/GenBank/DDBJ databases">
        <title>Cytophagaceae bacterium strain CAR-16.</title>
        <authorList>
            <person name="Chen W.-M."/>
        </authorList>
    </citation>
    <scope>NUCLEOTIDE SEQUENCE [LARGE SCALE GENOMIC DNA]</scope>
    <source>
        <strain evidence="8">ICH-30</strain>
    </source>
</reference>
<dbReference type="EMBL" id="SBKQ01000007">
    <property type="protein sequence ID" value="RXR32129.1"/>
    <property type="molecule type" value="Genomic_DNA"/>
</dbReference>